<dbReference type="PANTHER" id="PTHR10882">
    <property type="entry name" value="DIPHTHINE SYNTHASE"/>
    <property type="match status" value="1"/>
</dbReference>
<dbReference type="EC" id="2.1.1.314" evidence="4"/>
<evidence type="ECO:0000256" key="2">
    <source>
        <dbReference type="ARBA" id="ARBA00005156"/>
    </source>
</evidence>
<comment type="catalytic activity">
    <reaction evidence="8">
        <text>2-[(3S)-amino-3-carboxypropyl]-L-histidyl-[translation elongation factor 2] + 4 S-adenosyl-L-methionine = diphthine methyl ester-[translation elongation factor 2] + 4 S-adenosyl-L-homocysteine + 3 H(+)</text>
        <dbReference type="Rhea" id="RHEA:42652"/>
        <dbReference type="Rhea" id="RHEA-COMP:9749"/>
        <dbReference type="Rhea" id="RHEA-COMP:10173"/>
        <dbReference type="ChEBI" id="CHEBI:15378"/>
        <dbReference type="ChEBI" id="CHEBI:57856"/>
        <dbReference type="ChEBI" id="CHEBI:59789"/>
        <dbReference type="ChEBI" id="CHEBI:73995"/>
        <dbReference type="ChEBI" id="CHEBI:79005"/>
        <dbReference type="EC" id="2.1.1.314"/>
    </reaction>
</comment>
<dbReference type="HAMAP" id="MF_01084">
    <property type="entry name" value="Diphthine_synth"/>
    <property type="match status" value="1"/>
</dbReference>
<dbReference type="InterPro" id="IPR014777">
    <property type="entry name" value="4pyrrole_Mease_sub1"/>
</dbReference>
<sequence length="277" mass="30782">MVLTIVGLGLSDERDITVKGLEEVKNANFVYLEAYTAVLGVGPQKLEEFFGKKILEADRTLVEQGSDEMLERALTSNVAFLVVGDPFCATTHADLYLRARKKNVTVKVIHNASIMNAIGACGLQLYRFGETVSIPFFEESWRPDSFYEKIKKNKDAGFHTLCLLDIKTKEQTVENMMRGRQIYEPPRFMSVQTAIRQLLEIEDKRGGNVCLRDAKAFGVARIGAASQQITSGTLEELLSVDFGSPLHSLVICAPTLHEVETEFFDLFHAKGETAPAS</sequence>
<protein>
    <recommendedName>
        <fullName evidence="4">diphthine methyl ester synthase</fullName>
        <ecNumber evidence="4">2.1.1.314</ecNumber>
    </recommendedName>
</protein>
<dbReference type="STRING" id="94643.A0A2A9MQ24"/>
<keyword evidence="12" id="KW-1185">Reference proteome</keyword>
<dbReference type="GO" id="GO:0017183">
    <property type="term" value="P:protein histidyl modification to diphthamide"/>
    <property type="evidence" value="ECO:0007669"/>
    <property type="project" value="UniProtKB-UniPathway"/>
</dbReference>
<feature type="binding site" evidence="9">
    <location>
        <position position="10"/>
    </location>
    <ligand>
        <name>S-adenosyl-L-methionine</name>
        <dbReference type="ChEBI" id="CHEBI:59789"/>
    </ligand>
</feature>
<comment type="function">
    <text evidence="1">S-adenosyl-L-methionine-dependent methyltransferase that catalyzes four methylations of the modified target histidine residue in translation elongation factor 2 (EF-2), to form an intermediate called diphthine methyl ester. The four successive methylation reactions represent the second step of diphthamide biosynthesis.</text>
</comment>
<evidence type="ECO:0000256" key="9">
    <source>
        <dbReference type="PIRSR" id="PIRSR036432-1"/>
    </source>
</evidence>
<dbReference type="InterPro" id="IPR014776">
    <property type="entry name" value="4pyrrole_Mease_sub2"/>
</dbReference>
<feature type="binding site" evidence="9">
    <location>
        <begin position="113"/>
        <end position="114"/>
    </location>
    <ligand>
        <name>S-adenosyl-L-methionine</name>
        <dbReference type="ChEBI" id="CHEBI:59789"/>
    </ligand>
</feature>
<dbReference type="NCBIfam" id="TIGR00522">
    <property type="entry name" value="dph5"/>
    <property type="match status" value="1"/>
</dbReference>
<evidence type="ECO:0000256" key="3">
    <source>
        <dbReference type="ARBA" id="ARBA00006729"/>
    </source>
</evidence>
<dbReference type="KEGG" id="bbes:BESB_003710"/>
<keyword evidence="5" id="KW-0489">Methyltransferase</keyword>
<dbReference type="GO" id="GO:0141133">
    <property type="term" value="F:diphthine methyl ester synthase activity"/>
    <property type="evidence" value="ECO:0007669"/>
    <property type="project" value="UniProtKB-EC"/>
</dbReference>
<evidence type="ECO:0000313" key="11">
    <source>
        <dbReference type="EMBL" id="PFH38030.1"/>
    </source>
</evidence>
<evidence type="ECO:0000256" key="7">
    <source>
        <dbReference type="ARBA" id="ARBA00022691"/>
    </source>
</evidence>
<feature type="binding site" evidence="9">
    <location>
        <position position="164"/>
    </location>
    <ligand>
        <name>S-adenosyl-L-methionine</name>
        <dbReference type="ChEBI" id="CHEBI:59789"/>
    </ligand>
</feature>
<evidence type="ECO:0000256" key="8">
    <source>
        <dbReference type="ARBA" id="ARBA00048752"/>
    </source>
</evidence>
<dbReference type="FunFam" id="3.40.1010.10:FF:000004">
    <property type="entry name" value="Putative diphthine synthase"/>
    <property type="match status" value="1"/>
</dbReference>
<dbReference type="CDD" id="cd11647">
    <property type="entry name" value="DHP5_DphB"/>
    <property type="match status" value="1"/>
</dbReference>
<keyword evidence="7 9" id="KW-0949">S-adenosyl-L-methionine</keyword>
<reference evidence="11 12" key="1">
    <citation type="submission" date="2017-09" db="EMBL/GenBank/DDBJ databases">
        <title>Genome sequencing of Besnoitia besnoiti strain Bb-Ger1.</title>
        <authorList>
            <person name="Schares G."/>
            <person name="Venepally P."/>
            <person name="Lorenzi H.A."/>
        </authorList>
    </citation>
    <scope>NUCLEOTIDE SEQUENCE [LARGE SCALE GENOMIC DNA]</scope>
    <source>
        <strain evidence="11 12">Bb-Ger1</strain>
    </source>
</reference>
<feature type="binding site" evidence="9">
    <location>
        <position position="85"/>
    </location>
    <ligand>
        <name>S-adenosyl-L-methionine</name>
        <dbReference type="ChEBI" id="CHEBI:59789"/>
    </ligand>
</feature>
<dbReference type="InterPro" id="IPR004551">
    <property type="entry name" value="Dphthn_synthase"/>
</dbReference>
<evidence type="ECO:0000256" key="4">
    <source>
        <dbReference type="ARBA" id="ARBA00011927"/>
    </source>
</evidence>
<dbReference type="GO" id="GO:0032259">
    <property type="term" value="P:methylation"/>
    <property type="evidence" value="ECO:0007669"/>
    <property type="project" value="UniProtKB-KW"/>
</dbReference>
<evidence type="ECO:0000313" key="12">
    <source>
        <dbReference type="Proteomes" id="UP000224006"/>
    </source>
</evidence>
<dbReference type="PIRSF" id="PIRSF036432">
    <property type="entry name" value="Diphthine_synth"/>
    <property type="match status" value="1"/>
</dbReference>
<dbReference type="VEuPathDB" id="ToxoDB:BESB_003710"/>
<dbReference type="GeneID" id="40305434"/>
<dbReference type="InterPro" id="IPR035996">
    <property type="entry name" value="4pyrrol_Methylase_sf"/>
</dbReference>
<accession>A0A2A9MQ24</accession>
<evidence type="ECO:0000256" key="5">
    <source>
        <dbReference type="ARBA" id="ARBA00022603"/>
    </source>
</evidence>
<dbReference type="SUPFAM" id="SSF53790">
    <property type="entry name" value="Tetrapyrrole methylase"/>
    <property type="match status" value="1"/>
</dbReference>
<name>A0A2A9MQ24_BESBE</name>
<dbReference type="OrthoDB" id="2516at2759"/>
<dbReference type="PANTHER" id="PTHR10882:SF0">
    <property type="entry name" value="DIPHTHINE METHYL ESTER SYNTHASE"/>
    <property type="match status" value="1"/>
</dbReference>
<dbReference type="InterPro" id="IPR000878">
    <property type="entry name" value="4pyrrol_Mease"/>
</dbReference>
<feature type="binding site" evidence="9">
    <location>
        <position position="247"/>
    </location>
    <ligand>
        <name>S-adenosyl-L-methionine</name>
        <dbReference type="ChEBI" id="CHEBI:59789"/>
    </ligand>
</feature>
<evidence type="ECO:0000259" key="10">
    <source>
        <dbReference type="Pfam" id="PF00590"/>
    </source>
</evidence>
<dbReference type="Proteomes" id="UP000224006">
    <property type="component" value="Chromosome I"/>
</dbReference>
<comment type="caution">
    <text evidence="11">The sequence shown here is derived from an EMBL/GenBank/DDBJ whole genome shotgun (WGS) entry which is preliminary data.</text>
</comment>
<evidence type="ECO:0000256" key="1">
    <source>
        <dbReference type="ARBA" id="ARBA00004006"/>
    </source>
</evidence>
<dbReference type="UniPathway" id="UPA00559"/>
<comment type="pathway">
    <text evidence="2">Protein modification; peptidyl-diphthamide biosynthesis.</text>
</comment>
<dbReference type="Gene3D" id="3.30.950.10">
    <property type="entry name" value="Methyltransferase, Cobalt-precorrin-4 Transmethylase, Domain 2"/>
    <property type="match status" value="1"/>
</dbReference>
<gene>
    <name evidence="11" type="ORF">BESB_003710</name>
</gene>
<evidence type="ECO:0000256" key="6">
    <source>
        <dbReference type="ARBA" id="ARBA00022679"/>
    </source>
</evidence>
<dbReference type="RefSeq" id="XP_029222039.1">
    <property type="nucleotide sequence ID" value="XM_029359126.1"/>
</dbReference>
<dbReference type="EMBL" id="NWUJ01000001">
    <property type="protein sequence ID" value="PFH38030.1"/>
    <property type="molecule type" value="Genomic_DNA"/>
</dbReference>
<dbReference type="Pfam" id="PF00590">
    <property type="entry name" value="TP_methylase"/>
    <property type="match status" value="1"/>
</dbReference>
<proteinExistence type="inferred from homology"/>
<dbReference type="Gene3D" id="3.40.1010.10">
    <property type="entry name" value="Cobalt-precorrin-4 Transmethylase, Domain 1"/>
    <property type="match status" value="1"/>
</dbReference>
<feature type="domain" description="Tetrapyrrole methylase" evidence="10">
    <location>
        <begin position="3"/>
        <end position="237"/>
    </location>
</feature>
<comment type="similarity">
    <text evidence="3">Belongs to the diphthine synthase family.</text>
</comment>
<dbReference type="FunFam" id="3.30.950.10:FF:000004">
    <property type="entry name" value="Diphthine synthase putative"/>
    <property type="match status" value="1"/>
</dbReference>
<keyword evidence="6" id="KW-0808">Transferase</keyword>
<organism evidence="11 12">
    <name type="scientific">Besnoitia besnoiti</name>
    <name type="common">Apicomplexan protozoan</name>
    <dbReference type="NCBI Taxonomy" id="94643"/>
    <lineage>
        <taxon>Eukaryota</taxon>
        <taxon>Sar</taxon>
        <taxon>Alveolata</taxon>
        <taxon>Apicomplexa</taxon>
        <taxon>Conoidasida</taxon>
        <taxon>Coccidia</taxon>
        <taxon>Eucoccidiorida</taxon>
        <taxon>Eimeriorina</taxon>
        <taxon>Sarcocystidae</taxon>
        <taxon>Besnoitia</taxon>
    </lineage>
</organism>
<dbReference type="AlphaFoldDB" id="A0A2A9MQ24"/>